<evidence type="ECO:0000256" key="5">
    <source>
        <dbReference type="PROSITE-ProRule" id="PRU00335"/>
    </source>
</evidence>
<dbReference type="InterPro" id="IPR009057">
    <property type="entry name" value="Homeodomain-like_sf"/>
</dbReference>
<dbReference type="PROSITE" id="PS50977">
    <property type="entry name" value="HTH_TETR_2"/>
    <property type="match status" value="1"/>
</dbReference>
<dbReference type="GeneID" id="79789909"/>
<evidence type="ECO:0000256" key="2">
    <source>
        <dbReference type="ARBA" id="ARBA00023015"/>
    </source>
</evidence>
<dbReference type="PRINTS" id="PR00455">
    <property type="entry name" value="HTHTETR"/>
</dbReference>
<dbReference type="SUPFAM" id="SSF46689">
    <property type="entry name" value="Homeodomain-like"/>
    <property type="match status" value="1"/>
</dbReference>
<organism evidence="7 8">
    <name type="scientific">Paracidovorax citrulli</name>
    <name type="common">Acidovorax citrulli</name>
    <dbReference type="NCBI Taxonomy" id="80869"/>
    <lineage>
        <taxon>Bacteria</taxon>
        <taxon>Pseudomonadati</taxon>
        <taxon>Pseudomonadota</taxon>
        <taxon>Betaproteobacteria</taxon>
        <taxon>Burkholderiales</taxon>
        <taxon>Comamonadaceae</taxon>
        <taxon>Paracidovorax</taxon>
    </lineage>
</organism>
<dbReference type="InterPro" id="IPR001647">
    <property type="entry name" value="HTH_TetR"/>
</dbReference>
<evidence type="ECO:0000313" key="7">
    <source>
        <dbReference type="EMBL" id="WIY48922.1"/>
    </source>
</evidence>
<keyword evidence="4" id="KW-0804">Transcription</keyword>
<feature type="domain" description="HTH tetR-type" evidence="6">
    <location>
        <begin position="12"/>
        <end position="72"/>
    </location>
</feature>
<dbReference type="InterPro" id="IPR050109">
    <property type="entry name" value="HTH-type_TetR-like_transc_reg"/>
</dbReference>
<keyword evidence="3 5" id="KW-0238">DNA-binding</keyword>
<feature type="DNA-binding region" description="H-T-H motif" evidence="5">
    <location>
        <begin position="35"/>
        <end position="54"/>
    </location>
</feature>
<reference evidence="7 8" key="1">
    <citation type="submission" date="2023-06" db="EMBL/GenBank/DDBJ databases">
        <authorList>
            <person name="Ham H."/>
            <person name="Park D.S."/>
        </authorList>
    </citation>
    <scope>NUCLEOTIDE SEQUENCE [LARGE SCALE GENOMIC DNA]</scope>
    <source>
        <strain evidence="7 8">KACC 17005</strain>
    </source>
</reference>
<dbReference type="Gene3D" id="1.10.357.10">
    <property type="entry name" value="Tetracycline Repressor, domain 2"/>
    <property type="match status" value="1"/>
</dbReference>
<dbReference type="InterPro" id="IPR023772">
    <property type="entry name" value="DNA-bd_HTH_TetR-type_CS"/>
</dbReference>
<dbReference type="Proteomes" id="UP001242732">
    <property type="component" value="Chromosome"/>
</dbReference>
<dbReference type="PANTHER" id="PTHR30055">
    <property type="entry name" value="HTH-TYPE TRANSCRIPTIONAL REGULATOR RUTR"/>
    <property type="match status" value="1"/>
</dbReference>
<dbReference type="PROSITE" id="PS01081">
    <property type="entry name" value="HTH_TETR_1"/>
    <property type="match status" value="1"/>
</dbReference>
<dbReference type="Gene3D" id="1.10.10.60">
    <property type="entry name" value="Homeodomain-like"/>
    <property type="match status" value="1"/>
</dbReference>
<dbReference type="InterPro" id="IPR036271">
    <property type="entry name" value="Tet_transcr_reg_TetR-rel_C_sf"/>
</dbReference>
<keyword evidence="8" id="KW-1185">Reference proteome</keyword>
<evidence type="ECO:0000313" key="8">
    <source>
        <dbReference type="Proteomes" id="UP001242732"/>
    </source>
</evidence>
<keyword evidence="2" id="KW-0805">Transcription regulation</keyword>
<dbReference type="InterPro" id="IPR039536">
    <property type="entry name" value="TetR_C_Proteobacteria"/>
</dbReference>
<evidence type="ECO:0000259" key="6">
    <source>
        <dbReference type="PROSITE" id="PS50977"/>
    </source>
</evidence>
<name>A0ABY9AQ95_PARCI</name>
<gene>
    <name evidence="7" type="ORF">QRO08_24430</name>
</gene>
<sequence length="207" mass="23065">MTAADALPRLTDRKREAIVQAAIAEFRESGFSGTSMDRVAAAAGVSKRTVYNHFPSKDELFSAILDQLWNRSHALPDLRHDADRPLRQQLLELIGGKMQLFNDPSFMDLSRVVMAEMLHTPERAKAMAERLSSREEGLPAWIRDAQEAGRLRADADPLYAAHLLMGQLKTHAFWPQLILGQPPLDAAQQAQVLADAVDMFLGFYARG</sequence>
<dbReference type="Pfam" id="PF00440">
    <property type="entry name" value="TetR_N"/>
    <property type="match status" value="1"/>
</dbReference>
<keyword evidence="1" id="KW-0678">Repressor</keyword>
<dbReference type="SUPFAM" id="SSF48498">
    <property type="entry name" value="Tetracyclin repressor-like, C-terminal domain"/>
    <property type="match status" value="1"/>
</dbReference>
<dbReference type="EMBL" id="CP127363">
    <property type="protein sequence ID" value="WIY48922.1"/>
    <property type="molecule type" value="Genomic_DNA"/>
</dbReference>
<dbReference type="RefSeq" id="WP_011793299.1">
    <property type="nucleotide sequence ID" value="NZ_CP023687.1"/>
</dbReference>
<protein>
    <submittedName>
        <fullName evidence="7">TetR/AcrR family transcriptional regulator</fullName>
    </submittedName>
</protein>
<evidence type="ECO:0000256" key="1">
    <source>
        <dbReference type="ARBA" id="ARBA00022491"/>
    </source>
</evidence>
<dbReference type="PANTHER" id="PTHR30055:SF224">
    <property type="entry name" value="TRANSCRIPTIONAL REGULATOR TETR FAMILY"/>
    <property type="match status" value="1"/>
</dbReference>
<proteinExistence type="predicted"/>
<dbReference type="Pfam" id="PF14246">
    <property type="entry name" value="TetR_C_7"/>
    <property type="match status" value="1"/>
</dbReference>
<evidence type="ECO:0000256" key="4">
    <source>
        <dbReference type="ARBA" id="ARBA00023163"/>
    </source>
</evidence>
<accession>A0ABY9AQ95</accession>
<evidence type="ECO:0000256" key="3">
    <source>
        <dbReference type="ARBA" id="ARBA00023125"/>
    </source>
</evidence>